<name>A0ABV8AAX3_9DEIO</name>
<dbReference type="InterPro" id="IPR014553">
    <property type="entry name" value="Aminopept"/>
</dbReference>
<dbReference type="PROSITE" id="PS51257">
    <property type="entry name" value="PROKAR_LIPOPROTEIN"/>
    <property type="match status" value="1"/>
</dbReference>
<evidence type="ECO:0000313" key="2">
    <source>
        <dbReference type="Proteomes" id="UP001595748"/>
    </source>
</evidence>
<dbReference type="GO" id="GO:0004177">
    <property type="term" value="F:aminopeptidase activity"/>
    <property type="evidence" value="ECO:0007669"/>
    <property type="project" value="UniProtKB-KW"/>
</dbReference>
<organism evidence="1 2">
    <name type="scientific">Deinococcus antarcticus</name>
    <dbReference type="NCBI Taxonomy" id="1298767"/>
    <lineage>
        <taxon>Bacteria</taxon>
        <taxon>Thermotogati</taxon>
        <taxon>Deinococcota</taxon>
        <taxon>Deinococci</taxon>
        <taxon>Deinococcales</taxon>
        <taxon>Deinococcaceae</taxon>
        <taxon>Deinococcus</taxon>
    </lineage>
</organism>
<evidence type="ECO:0000313" key="1">
    <source>
        <dbReference type="EMBL" id="MFC3861731.1"/>
    </source>
</evidence>
<sequence>MRRRTALLIALAGVALLSSCDTVRYLWQAAQGQLSLLRSARPIADVLANSQTPAETHRKLELARRVRHFALTELGLPDHGSFRSFVDLKRPHVAWNVFSAPELSLDLRTKCFPVVGCVTYQGFFREVDARAEEQKRRASGDDVMVGGVSAYSTLGYLKDPILSSMFTSSDAWLVRTIIHELSHPALYVAGDTMFSESYATTIENEGMKRWLARYGTPELAAQDAQERGRNEQWQALSLNARGQLAQLYARNIPDAEKRQEKTEILDDLRTRATALRREWFGPDASPAPRQNNASLGAVATYADLVPAFEGLLARVNGDIPTFIREARECAAKPKEARAACLQGK</sequence>
<gene>
    <name evidence="1" type="ORF">ACFOPQ_13265</name>
</gene>
<dbReference type="EMBL" id="JBHRZF010000156">
    <property type="protein sequence ID" value="MFC3861731.1"/>
    <property type="molecule type" value="Genomic_DNA"/>
</dbReference>
<dbReference type="Pfam" id="PF10023">
    <property type="entry name" value="Aminopep"/>
    <property type="match status" value="1"/>
</dbReference>
<keyword evidence="1" id="KW-0645">Protease</keyword>
<dbReference type="EC" id="3.4.11.-" evidence="1"/>
<dbReference type="PIRSF" id="PIRSF029285">
    <property type="entry name" value="Aminopept"/>
    <property type="match status" value="1"/>
</dbReference>
<comment type="caution">
    <text evidence="1">The sequence shown here is derived from an EMBL/GenBank/DDBJ whole genome shotgun (WGS) entry which is preliminary data.</text>
</comment>
<keyword evidence="1" id="KW-0378">Hydrolase</keyword>
<dbReference type="Proteomes" id="UP001595748">
    <property type="component" value="Unassembled WGS sequence"/>
</dbReference>
<keyword evidence="2" id="KW-1185">Reference proteome</keyword>
<keyword evidence="1" id="KW-0031">Aminopeptidase</keyword>
<proteinExistence type="predicted"/>
<reference evidence="2" key="1">
    <citation type="journal article" date="2019" name="Int. J. Syst. Evol. Microbiol.">
        <title>The Global Catalogue of Microorganisms (GCM) 10K type strain sequencing project: providing services to taxonomists for standard genome sequencing and annotation.</title>
        <authorList>
            <consortium name="The Broad Institute Genomics Platform"/>
            <consortium name="The Broad Institute Genome Sequencing Center for Infectious Disease"/>
            <person name="Wu L."/>
            <person name="Ma J."/>
        </authorList>
    </citation>
    <scope>NUCLEOTIDE SEQUENCE [LARGE SCALE GENOMIC DNA]</scope>
    <source>
        <strain evidence="2">CCTCC AB 2013263</strain>
    </source>
</reference>
<protein>
    <submittedName>
        <fullName evidence="1">Aminopeptidase</fullName>
        <ecNumber evidence="1">3.4.11.-</ecNumber>
    </submittedName>
</protein>
<accession>A0ABV8AAX3</accession>
<dbReference type="RefSeq" id="WP_380078919.1">
    <property type="nucleotide sequence ID" value="NZ_JBHRZF010000156.1"/>
</dbReference>